<proteinExistence type="predicted"/>
<evidence type="ECO:0000313" key="3">
    <source>
        <dbReference type="EMBL" id="MFC3639402.1"/>
    </source>
</evidence>
<evidence type="ECO:0000256" key="1">
    <source>
        <dbReference type="SAM" id="Phobius"/>
    </source>
</evidence>
<keyword evidence="1" id="KW-0472">Membrane</keyword>
<name>A0ABV7UL01_9HYPH</name>
<gene>
    <name evidence="3" type="ORF">ACFONL_18860</name>
</gene>
<dbReference type="Proteomes" id="UP001595704">
    <property type="component" value="Unassembled WGS sequence"/>
</dbReference>
<feature type="domain" description="DUF3592" evidence="2">
    <location>
        <begin position="41"/>
        <end position="107"/>
    </location>
</feature>
<dbReference type="RefSeq" id="WP_191319286.1">
    <property type="nucleotide sequence ID" value="NZ_BNCG01000007.1"/>
</dbReference>
<feature type="transmembrane region" description="Helical" evidence="1">
    <location>
        <begin position="111"/>
        <end position="134"/>
    </location>
</feature>
<accession>A0ABV7UL01</accession>
<sequence>MRMFRVVGWIFAAVALTLLTIAGVLYYRADQFSAAAIHADGVVERLTASRSSDDTTWAAAVRFTDRDGREQQFTESMRTNPPRFAAGAKVPVLYDPQNPTSAVVADFWGRFGALTIVAGVAAPFLILAVILLAVSGARSRRNADLLRRGQPVEADFLEVFQDTRISVNGANPFRVVAQAADPLTGKLRRFESEPVWVDLSGRLRGRKVRVLVDPMRPERHLIDLSAFVDADAA</sequence>
<keyword evidence="4" id="KW-1185">Reference proteome</keyword>
<reference evidence="4" key="1">
    <citation type="journal article" date="2019" name="Int. J. Syst. Evol. Microbiol.">
        <title>The Global Catalogue of Microorganisms (GCM) 10K type strain sequencing project: providing services to taxonomists for standard genome sequencing and annotation.</title>
        <authorList>
            <consortium name="The Broad Institute Genomics Platform"/>
            <consortium name="The Broad Institute Genome Sequencing Center for Infectious Disease"/>
            <person name="Wu L."/>
            <person name="Ma J."/>
        </authorList>
    </citation>
    <scope>NUCLEOTIDE SEQUENCE [LARGE SCALE GENOMIC DNA]</scope>
    <source>
        <strain evidence="4">KCTC 42282</strain>
    </source>
</reference>
<evidence type="ECO:0000313" key="4">
    <source>
        <dbReference type="Proteomes" id="UP001595704"/>
    </source>
</evidence>
<organism evidence="3 4">
    <name type="scientific">Camelimonas fluminis</name>
    <dbReference type="NCBI Taxonomy" id="1576911"/>
    <lineage>
        <taxon>Bacteria</taxon>
        <taxon>Pseudomonadati</taxon>
        <taxon>Pseudomonadota</taxon>
        <taxon>Alphaproteobacteria</taxon>
        <taxon>Hyphomicrobiales</taxon>
        <taxon>Chelatococcaceae</taxon>
        <taxon>Camelimonas</taxon>
    </lineage>
</organism>
<protein>
    <submittedName>
        <fullName evidence="3">DUF3592 domain-containing protein</fullName>
    </submittedName>
</protein>
<dbReference type="EMBL" id="JBHRYC010000093">
    <property type="protein sequence ID" value="MFC3639402.1"/>
    <property type="molecule type" value="Genomic_DNA"/>
</dbReference>
<dbReference type="InterPro" id="IPR021994">
    <property type="entry name" value="DUF3592"/>
</dbReference>
<keyword evidence="1" id="KW-1133">Transmembrane helix</keyword>
<comment type="caution">
    <text evidence="3">The sequence shown here is derived from an EMBL/GenBank/DDBJ whole genome shotgun (WGS) entry which is preliminary data.</text>
</comment>
<keyword evidence="1" id="KW-0812">Transmembrane</keyword>
<evidence type="ECO:0000259" key="2">
    <source>
        <dbReference type="Pfam" id="PF12158"/>
    </source>
</evidence>
<dbReference type="Pfam" id="PF12158">
    <property type="entry name" value="DUF3592"/>
    <property type="match status" value="1"/>
</dbReference>